<feature type="coiled-coil region" evidence="1">
    <location>
        <begin position="136"/>
        <end position="163"/>
    </location>
</feature>
<dbReference type="EMBL" id="JBBKZU010000031">
    <property type="protein sequence ID" value="MEJ8816117.1"/>
    <property type="molecule type" value="Genomic_DNA"/>
</dbReference>
<name>A0ABU8VR12_9BURK</name>
<keyword evidence="1" id="KW-0175">Coiled coil</keyword>
<evidence type="ECO:0000313" key="2">
    <source>
        <dbReference type="EMBL" id="MEJ8816117.1"/>
    </source>
</evidence>
<evidence type="ECO:0000313" key="3">
    <source>
        <dbReference type="Proteomes" id="UP001365846"/>
    </source>
</evidence>
<sequence length="428" mass="47549">MESGFRFLDSFVRCSTRKEMEMNMNVSAVLIDANTEPMTDSQIPPWESLDRDLDVALETLAEAVRAENWNWVVCERGPLALDLQRYGAEAMAQREPTPDEVELLARLGAERKRFISAHDANEAERDLQCEVYCSQEQFLASAIDEVQDRIEAAEDALREWRPEQVARLGAVVCIDATGAVIVHRGVFRRGQRPTGGGASRRQAISPQLMRDLTAHRTAALQAKVMMSTEAALAILARRMVETLFDRHGGPGNDVVKVHLQPTTDETLSSDATGYEHSPAGWLLTNAHTEWAECLPARSDALLRWLLDQDQETVLSLLAYCTARSINATSSVERTGDDSEAFAQALHLDMADWWVPTVDNYLRHVSRREAVAAVREATGQDCTSVVSGMSRSEATRHCAARLEGTRWLPEALRPRGIPTDTPANEGREV</sequence>
<dbReference type="Proteomes" id="UP001365846">
    <property type="component" value="Unassembled WGS sequence"/>
</dbReference>
<organism evidence="2 3">
    <name type="scientific">Variovorax ureilyticus</name>
    <dbReference type="NCBI Taxonomy" id="1836198"/>
    <lineage>
        <taxon>Bacteria</taxon>
        <taxon>Pseudomonadati</taxon>
        <taxon>Pseudomonadota</taxon>
        <taxon>Betaproteobacteria</taxon>
        <taxon>Burkholderiales</taxon>
        <taxon>Comamonadaceae</taxon>
        <taxon>Variovorax</taxon>
    </lineage>
</organism>
<dbReference type="RefSeq" id="WP_340361311.1">
    <property type="nucleotide sequence ID" value="NZ_JBBKZU010000031.1"/>
</dbReference>
<protein>
    <recommendedName>
        <fullName evidence="4">Chromosome partitioning protein ParB</fullName>
    </recommendedName>
</protein>
<evidence type="ECO:0000256" key="1">
    <source>
        <dbReference type="SAM" id="Coils"/>
    </source>
</evidence>
<comment type="caution">
    <text evidence="2">The sequence shown here is derived from an EMBL/GenBank/DDBJ whole genome shotgun (WGS) entry which is preliminary data.</text>
</comment>
<gene>
    <name evidence="2" type="ORF">WKW77_34055</name>
</gene>
<accession>A0ABU8VR12</accession>
<reference evidence="2 3" key="1">
    <citation type="submission" date="2024-03" db="EMBL/GenBank/DDBJ databases">
        <title>Novel species of the genus Variovorax.</title>
        <authorList>
            <person name="Liu Q."/>
            <person name="Xin Y.-H."/>
        </authorList>
    </citation>
    <scope>NUCLEOTIDE SEQUENCE [LARGE SCALE GENOMIC DNA]</scope>
    <source>
        <strain evidence="2 3">KACC 18899</strain>
    </source>
</reference>
<proteinExistence type="predicted"/>
<evidence type="ECO:0008006" key="4">
    <source>
        <dbReference type="Google" id="ProtNLM"/>
    </source>
</evidence>
<keyword evidence="3" id="KW-1185">Reference proteome</keyword>